<dbReference type="InterPro" id="IPR058912">
    <property type="entry name" value="HTH_animal"/>
</dbReference>
<gene>
    <name evidence="3" type="ORF">DMN91_009418</name>
</gene>
<evidence type="ECO:0000313" key="3">
    <source>
        <dbReference type="EMBL" id="RLU19060.1"/>
    </source>
</evidence>
<dbReference type="Pfam" id="PF01541">
    <property type="entry name" value="GIY-YIG"/>
    <property type="match status" value="1"/>
</dbReference>
<comment type="caution">
    <text evidence="3">The sequence shown here is derived from an EMBL/GenBank/DDBJ whole genome shotgun (WGS) entry which is preliminary data.</text>
</comment>
<reference evidence="3 4" key="1">
    <citation type="journal article" date="2018" name="Genome Res.">
        <title>The genomic architecture and molecular evolution of ant odorant receptors.</title>
        <authorList>
            <person name="McKenzie S.K."/>
            <person name="Kronauer D.J.C."/>
        </authorList>
    </citation>
    <scope>NUCLEOTIDE SEQUENCE [LARGE SCALE GENOMIC DNA]</scope>
    <source>
        <strain evidence="3">Clonal line C1</strain>
    </source>
</reference>
<sequence length="331" mass="39492">MVLDDLETSCMDILDFDIRMFCRYVDDVFMILPTDKINYVLDIFNNYHPRLKFTVEIESNDYINFLDTTVIRENGLLITNWYRKPSFTGRYINYFASNPVEHKISIVTGLIDRAVLLSDSRFHDENVKIVKKVLRENCYPSEFIEKYVHKRLKTFKHRRGIDKEEVNDNNNRRGYASIPFVKGLSEGMCNILRKCDFKVAYSVYKKLDMFIKRGKDKLLKKDKTGVVYRIKCMECEACYIGQTKRQLETRIKEHKNDIRKGENNWSVVSRYRVLDNHDFDWDNVDIVHEERYLRKREIAEMIFIKRDANAINHQKDIENLPCVYDKIVTNV</sequence>
<organism evidence="3 4">
    <name type="scientific">Ooceraea biroi</name>
    <name type="common">Clonal raider ant</name>
    <name type="synonym">Cerapachys biroi</name>
    <dbReference type="NCBI Taxonomy" id="2015173"/>
    <lineage>
        <taxon>Eukaryota</taxon>
        <taxon>Metazoa</taxon>
        <taxon>Ecdysozoa</taxon>
        <taxon>Arthropoda</taxon>
        <taxon>Hexapoda</taxon>
        <taxon>Insecta</taxon>
        <taxon>Pterygota</taxon>
        <taxon>Neoptera</taxon>
        <taxon>Endopterygota</taxon>
        <taxon>Hymenoptera</taxon>
        <taxon>Apocrita</taxon>
        <taxon>Aculeata</taxon>
        <taxon>Formicoidea</taxon>
        <taxon>Formicidae</taxon>
        <taxon>Dorylinae</taxon>
        <taxon>Ooceraea</taxon>
    </lineage>
</organism>
<dbReference type="Pfam" id="PF26215">
    <property type="entry name" value="HTH_animal"/>
    <property type="match status" value="1"/>
</dbReference>
<evidence type="ECO:0000313" key="4">
    <source>
        <dbReference type="Proteomes" id="UP000279307"/>
    </source>
</evidence>
<proteinExistence type="predicted"/>
<protein>
    <submittedName>
        <fullName evidence="3">Uncharacterized protein</fullName>
    </submittedName>
</protein>
<dbReference type="InterPro" id="IPR035901">
    <property type="entry name" value="GIY-YIG_endonuc_sf"/>
</dbReference>
<dbReference type="Proteomes" id="UP000279307">
    <property type="component" value="Chromosome 9"/>
</dbReference>
<dbReference type="OrthoDB" id="7687729at2759"/>
<evidence type="ECO:0000259" key="2">
    <source>
        <dbReference type="Pfam" id="PF26215"/>
    </source>
</evidence>
<accession>A0A3L8DF13</accession>
<dbReference type="SUPFAM" id="SSF82771">
    <property type="entry name" value="GIY-YIG endonuclease"/>
    <property type="match status" value="1"/>
</dbReference>
<dbReference type="PANTHER" id="PTHR21301:SF10">
    <property type="entry name" value="REVERSE TRANSCRIPTASE DOMAIN-CONTAINING PROTEIN"/>
    <property type="match status" value="1"/>
</dbReference>
<dbReference type="CDD" id="cd10442">
    <property type="entry name" value="GIY-YIG_PLEs"/>
    <property type="match status" value="1"/>
</dbReference>
<dbReference type="AlphaFoldDB" id="A0A3L8DF13"/>
<dbReference type="EMBL" id="QOIP01000009">
    <property type="protein sequence ID" value="RLU19060.1"/>
    <property type="molecule type" value="Genomic_DNA"/>
</dbReference>
<dbReference type="InterPro" id="IPR000305">
    <property type="entry name" value="GIY-YIG_endonuc"/>
</dbReference>
<name>A0A3L8DF13_OOCBI</name>
<feature type="domain" description="GIY-YIG" evidence="1">
    <location>
        <begin position="225"/>
        <end position="262"/>
    </location>
</feature>
<evidence type="ECO:0000259" key="1">
    <source>
        <dbReference type="Pfam" id="PF01541"/>
    </source>
</evidence>
<dbReference type="Gene3D" id="3.40.1440.10">
    <property type="entry name" value="GIY-YIG endonuclease"/>
    <property type="match status" value="1"/>
</dbReference>
<dbReference type="PANTHER" id="PTHR21301">
    <property type="entry name" value="REVERSE TRANSCRIPTASE"/>
    <property type="match status" value="1"/>
</dbReference>
<feature type="domain" description="Helix-turn-helix" evidence="2">
    <location>
        <begin position="90"/>
        <end position="148"/>
    </location>
</feature>